<evidence type="ECO:0000313" key="2">
    <source>
        <dbReference type="Proteomes" id="UP000594961"/>
    </source>
</evidence>
<dbReference type="Gene3D" id="3.40.50.620">
    <property type="entry name" value="HUPs"/>
    <property type="match status" value="1"/>
</dbReference>
<dbReference type="RefSeq" id="WP_197552905.1">
    <property type="nucleotide sequence ID" value="NZ_CP063212.1"/>
</dbReference>
<dbReference type="Proteomes" id="UP000594961">
    <property type="component" value="Chromosome"/>
</dbReference>
<dbReference type="InterPro" id="IPR014729">
    <property type="entry name" value="Rossmann-like_a/b/a_fold"/>
</dbReference>
<dbReference type="SUPFAM" id="SSF52402">
    <property type="entry name" value="Adenine nucleotide alpha hydrolases-like"/>
    <property type="match status" value="1"/>
</dbReference>
<proteinExistence type="predicted"/>
<organism evidence="1 2">
    <name type="scientific">Trueperella pecoris</name>
    <dbReference type="NCBI Taxonomy" id="2733571"/>
    <lineage>
        <taxon>Bacteria</taxon>
        <taxon>Bacillati</taxon>
        <taxon>Actinomycetota</taxon>
        <taxon>Actinomycetes</taxon>
        <taxon>Actinomycetales</taxon>
        <taxon>Actinomycetaceae</taxon>
        <taxon>Trueperella</taxon>
    </lineage>
</organism>
<name>A0A7M1R0I9_9ACTO</name>
<accession>A0A7M1R0I9</accession>
<dbReference type="PROSITE" id="PS51257">
    <property type="entry name" value="PROKAR_LIPOPROTEIN"/>
    <property type="match status" value="1"/>
</dbReference>
<sequence length="241" mass="27584">MPTTIKNQPPSAEIRQQLADAGNPVLVAFSCGKDAIAATLALHDAGIKTELAYLYYIPGRDRKTTLSFIEDEIKYLEDAFQQKIHKYPHPSLWRWLNAFTFQPPERLNTIEAAKMPEIDYDAMWDLIRDDLGIPHNTYVADGVRAADSIVRRASFVRHGIIKPAKRKVSPIADWLKGEVVNRISQAGIKLPIDYEWFGRSFDGIDYRFLEPISRHAPDDYKQILDWFPLADLEIFRAQIGE</sequence>
<dbReference type="EMBL" id="CP063212">
    <property type="protein sequence ID" value="QOR47591.1"/>
    <property type="molecule type" value="Genomic_DNA"/>
</dbReference>
<dbReference type="AlphaFoldDB" id="A0A7M1R0I9"/>
<protein>
    <submittedName>
        <fullName evidence="1">Phosphoadenosine phosphosulfate reductase</fullName>
    </submittedName>
</protein>
<evidence type="ECO:0000313" key="1">
    <source>
        <dbReference type="EMBL" id="QOR47591.1"/>
    </source>
</evidence>
<reference evidence="1 2" key="1">
    <citation type="submission" date="2020-10" db="EMBL/GenBank/DDBJ databases">
        <title>Trueperella pecoris sp. nov. isolated from bovine and porcine specimens.</title>
        <authorList>
            <person name="Schoenecker L."/>
            <person name="Schnydrig P."/>
            <person name="Brodard I."/>
            <person name="Thomann A."/>
            <person name="Hemphill A."/>
            <person name="Rodriguez-Campos S."/>
            <person name="Perreten V."/>
            <person name="Jores J."/>
            <person name="Kittl S."/>
        </authorList>
    </citation>
    <scope>NUCLEOTIDE SEQUENCE [LARGE SCALE GENOMIC DNA]</scope>
    <source>
        <strain evidence="1 2">19OD0592</strain>
    </source>
</reference>
<gene>
    <name evidence="1" type="ORF">INS90_10150</name>
</gene>